<dbReference type="Pfam" id="PF14360">
    <property type="entry name" value="PAP2_C"/>
    <property type="match status" value="1"/>
</dbReference>
<feature type="transmembrane region" description="Helical" evidence="11">
    <location>
        <begin position="198"/>
        <end position="224"/>
    </location>
</feature>
<comment type="catalytic activity">
    <reaction evidence="9">
        <text>an N-acylsphing-4-enine + a 1,2-diacyl-sn-glycero-3-phosphoethanolamine = an N-acylsphing-4-enine 1-phosphoethanolamine + a 1,2-diacyl-sn-glycerol</text>
        <dbReference type="Rhea" id="RHEA:36079"/>
        <dbReference type="ChEBI" id="CHEBI:17815"/>
        <dbReference type="ChEBI" id="CHEBI:52639"/>
        <dbReference type="ChEBI" id="CHEBI:64612"/>
        <dbReference type="ChEBI" id="CHEBI:73203"/>
    </reaction>
    <physiologicalReaction direction="left-to-right" evidence="9">
        <dbReference type="Rhea" id="RHEA:36080"/>
    </physiologicalReaction>
</comment>
<evidence type="ECO:0000256" key="3">
    <source>
        <dbReference type="ARBA" id="ARBA00022679"/>
    </source>
</evidence>
<feature type="compositionally biased region" description="Polar residues" evidence="10">
    <location>
        <begin position="15"/>
        <end position="40"/>
    </location>
</feature>
<evidence type="ECO:0000313" key="14">
    <source>
        <dbReference type="Proteomes" id="UP000537522"/>
    </source>
</evidence>
<dbReference type="GO" id="GO:0047493">
    <property type="term" value="F:ceramide cholinephosphotransferase activity"/>
    <property type="evidence" value="ECO:0007669"/>
    <property type="project" value="TreeGrafter"/>
</dbReference>
<dbReference type="InterPro" id="IPR025749">
    <property type="entry name" value="Sphingomyelin_synth-like_dom"/>
</dbReference>
<keyword evidence="5" id="KW-0746">Sphingolipid metabolism</keyword>
<protein>
    <submittedName>
        <fullName evidence="13">SMS2 cholinephosphotransferase</fullName>
    </submittedName>
</protein>
<proteinExistence type="inferred from homology"/>
<keyword evidence="6 11" id="KW-1133">Transmembrane helix</keyword>
<reference evidence="13 14" key="1">
    <citation type="submission" date="2019-09" db="EMBL/GenBank/DDBJ databases">
        <title>Bird 10,000 Genomes (B10K) Project - Family phase.</title>
        <authorList>
            <person name="Zhang G."/>
        </authorList>
    </citation>
    <scope>NUCLEOTIDE SEQUENCE [LARGE SCALE GENOMIC DNA]</scope>
    <source>
        <strain evidence="13">B10K-DU-011-36</strain>
        <tissue evidence="13">Muscle</tissue>
    </source>
</reference>
<keyword evidence="14" id="KW-1185">Reference proteome</keyword>
<feature type="non-terminal residue" evidence="13">
    <location>
        <position position="344"/>
    </location>
</feature>
<keyword evidence="8 11" id="KW-0472">Membrane</keyword>
<evidence type="ECO:0000256" key="8">
    <source>
        <dbReference type="ARBA" id="ARBA00023136"/>
    </source>
</evidence>
<feature type="non-terminal residue" evidence="13">
    <location>
        <position position="1"/>
    </location>
</feature>
<feature type="region of interest" description="Disordered" evidence="10">
    <location>
        <begin position="1"/>
        <end position="50"/>
    </location>
</feature>
<dbReference type="EMBL" id="VXAL01015534">
    <property type="protein sequence ID" value="NXK53961.1"/>
    <property type="molecule type" value="Genomic_DNA"/>
</dbReference>
<sequence>MNTIETAKLEDHMEGQNNDTSNGYTRPTLSVSEENKNGNSKPKGLSNGLRKTAKKYPDYIQIAMPAESRNKFPLEWWKTGIAFVYALFNLILTTVMITVVHERVPPKELSPPLPDKFFDYIDRVQWAFSVSEINGMILVGLWIFQWLFLRYKSIVGRRFFFIIGTLYLYRCITMYLNGDSQAKVQRILRLISGGGLSITGSHILCGDFLFSGHTVVLTLIYLFIKECKSWCLGPLCRVSITGGMAYVTHQNYQSNVIIAYYITTRLFWWYHSMANEKTLKVSSQTNFLSRAWWYPIFYFFEKNVQGSVPCSFSWPISWPPSCFKSSCKKYSRVQKTGEDNEKST</sequence>
<dbReference type="GO" id="GO:0005886">
    <property type="term" value="C:plasma membrane"/>
    <property type="evidence" value="ECO:0007669"/>
    <property type="project" value="TreeGrafter"/>
</dbReference>
<evidence type="ECO:0000256" key="5">
    <source>
        <dbReference type="ARBA" id="ARBA00022919"/>
    </source>
</evidence>
<evidence type="ECO:0000256" key="1">
    <source>
        <dbReference type="ARBA" id="ARBA00004141"/>
    </source>
</evidence>
<evidence type="ECO:0000256" key="7">
    <source>
        <dbReference type="ARBA" id="ARBA00023098"/>
    </source>
</evidence>
<dbReference type="AlphaFoldDB" id="A0A7L0KBB6"/>
<keyword evidence="3 13" id="KW-0808">Transferase</keyword>
<dbReference type="Proteomes" id="UP000537522">
    <property type="component" value="Unassembled WGS sequence"/>
</dbReference>
<evidence type="ECO:0000256" key="4">
    <source>
        <dbReference type="ARBA" id="ARBA00022692"/>
    </source>
</evidence>
<feature type="domain" description="Sphingomyelin synthase-like" evidence="12">
    <location>
        <begin position="205"/>
        <end position="272"/>
    </location>
</feature>
<dbReference type="GO" id="GO:0033188">
    <property type="term" value="F:sphingomyelin synthase activity"/>
    <property type="evidence" value="ECO:0007669"/>
    <property type="project" value="TreeGrafter"/>
</dbReference>
<feature type="transmembrane region" description="Helical" evidence="11">
    <location>
        <begin position="79"/>
        <end position="100"/>
    </location>
</feature>
<dbReference type="GO" id="GO:0006686">
    <property type="term" value="P:sphingomyelin biosynthetic process"/>
    <property type="evidence" value="ECO:0007669"/>
    <property type="project" value="TreeGrafter"/>
</dbReference>
<evidence type="ECO:0000256" key="2">
    <source>
        <dbReference type="ARBA" id="ARBA00005441"/>
    </source>
</evidence>
<comment type="caution">
    <text evidence="13">The sequence shown here is derived from an EMBL/GenBank/DDBJ whole genome shotgun (WGS) entry which is preliminary data.</text>
</comment>
<gene>
    <name evidence="13" type="primary">Sgms2</name>
    <name evidence="13" type="ORF">CHATOR_R04884</name>
</gene>
<dbReference type="GO" id="GO:0046513">
    <property type="term" value="P:ceramide biosynthetic process"/>
    <property type="evidence" value="ECO:0007669"/>
    <property type="project" value="TreeGrafter"/>
</dbReference>
<feature type="transmembrane region" description="Helical" evidence="11">
    <location>
        <begin position="159"/>
        <end position="178"/>
    </location>
</feature>
<evidence type="ECO:0000256" key="10">
    <source>
        <dbReference type="SAM" id="MobiDB-lite"/>
    </source>
</evidence>
<comment type="similarity">
    <text evidence="2">Belongs to the sphingomyelin synthase family.</text>
</comment>
<dbReference type="GO" id="GO:0005789">
    <property type="term" value="C:endoplasmic reticulum membrane"/>
    <property type="evidence" value="ECO:0007669"/>
    <property type="project" value="TreeGrafter"/>
</dbReference>
<dbReference type="PANTHER" id="PTHR21290">
    <property type="entry name" value="SPHINGOMYELIN SYNTHETASE"/>
    <property type="match status" value="1"/>
</dbReference>
<evidence type="ECO:0000256" key="9">
    <source>
        <dbReference type="ARBA" id="ARBA00049904"/>
    </source>
</evidence>
<dbReference type="GO" id="GO:0000139">
    <property type="term" value="C:Golgi membrane"/>
    <property type="evidence" value="ECO:0007669"/>
    <property type="project" value="TreeGrafter"/>
</dbReference>
<organism evidence="13 14">
    <name type="scientific">Chauna torquata</name>
    <name type="common">Southern screamer</name>
    <dbReference type="NCBI Taxonomy" id="30388"/>
    <lineage>
        <taxon>Eukaryota</taxon>
        <taxon>Metazoa</taxon>
        <taxon>Chordata</taxon>
        <taxon>Craniata</taxon>
        <taxon>Vertebrata</taxon>
        <taxon>Euteleostomi</taxon>
        <taxon>Archelosauria</taxon>
        <taxon>Archosauria</taxon>
        <taxon>Dinosauria</taxon>
        <taxon>Saurischia</taxon>
        <taxon>Theropoda</taxon>
        <taxon>Coelurosauria</taxon>
        <taxon>Aves</taxon>
        <taxon>Neognathae</taxon>
        <taxon>Galloanserae</taxon>
        <taxon>Anseriformes</taxon>
        <taxon>Anhimidae</taxon>
        <taxon>Chauna</taxon>
    </lineage>
</organism>
<dbReference type="InterPro" id="IPR045221">
    <property type="entry name" value="Sphingomyelin_synth-like"/>
</dbReference>
<dbReference type="PANTHER" id="PTHR21290:SF24">
    <property type="entry name" value="PHOSPHATIDYLCHOLINE:CERAMIDE CHOLINEPHOSPHOTRANSFERASE 2"/>
    <property type="match status" value="1"/>
</dbReference>
<feature type="transmembrane region" description="Helical" evidence="11">
    <location>
        <begin position="126"/>
        <end position="147"/>
    </location>
</feature>
<evidence type="ECO:0000313" key="13">
    <source>
        <dbReference type="EMBL" id="NXK53961.1"/>
    </source>
</evidence>
<evidence type="ECO:0000259" key="12">
    <source>
        <dbReference type="Pfam" id="PF14360"/>
    </source>
</evidence>
<name>A0A7L0KBB6_CHATO</name>
<comment type="subcellular location">
    <subcellularLocation>
        <location evidence="1">Membrane</location>
        <topology evidence="1">Multi-pass membrane protein</topology>
    </subcellularLocation>
</comment>
<evidence type="ECO:0000256" key="11">
    <source>
        <dbReference type="SAM" id="Phobius"/>
    </source>
</evidence>
<keyword evidence="7" id="KW-0443">Lipid metabolism</keyword>
<keyword evidence="4 11" id="KW-0812">Transmembrane</keyword>
<evidence type="ECO:0000256" key="6">
    <source>
        <dbReference type="ARBA" id="ARBA00022989"/>
    </source>
</evidence>
<accession>A0A7L0KBB6</accession>